<feature type="non-terminal residue" evidence="3">
    <location>
        <position position="81"/>
    </location>
</feature>
<evidence type="ECO:0000313" key="3">
    <source>
        <dbReference type="EMBL" id="MCQ6963942.1"/>
    </source>
</evidence>
<reference evidence="3 4" key="1">
    <citation type="journal article" date="2011" name="Appl. Environ. Microbiol.">
        <title>Methanogenic archaea isolated from Taiwan's Chelungpu fault.</title>
        <authorList>
            <person name="Wu S.Y."/>
            <person name="Lai M.C."/>
        </authorList>
    </citation>
    <scope>NUCLEOTIDE SEQUENCE [LARGE SCALE GENOMIC DNA]</scope>
    <source>
        <strain evidence="3 4">St545Mb</strain>
    </source>
</reference>
<feature type="compositionally biased region" description="Acidic residues" evidence="1">
    <location>
        <begin position="18"/>
        <end position="29"/>
    </location>
</feature>
<dbReference type="GO" id="GO:0016987">
    <property type="term" value="F:sigma factor activity"/>
    <property type="evidence" value="ECO:0007669"/>
    <property type="project" value="InterPro"/>
</dbReference>
<keyword evidence="4" id="KW-1185">Reference proteome</keyword>
<accession>A0AAE3HDI8</accession>
<evidence type="ECO:0000259" key="2">
    <source>
        <dbReference type="Pfam" id="PF00140"/>
    </source>
</evidence>
<dbReference type="Pfam" id="PF00140">
    <property type="entry name" value="Sigma70_r1_2"/>
    <property type="match status" value="1"/>
</dbReference>
<dbReference type="Gene3D" id="1.10.601.10">
    <property type="entry name" value="RNA Polymerase Primary Sigma Factor"/>
    <property type="match status" value="1"/>
</dbReference>
<evidence type="ECO:0000256" key="1">
    <source>
        <dbReference type="SAM" id="MobiDB-lite"/>
    </source>
</evidence>
<feature type="region of interest" description="Disordered" evidence="1">
    <location>
        <begin position="1"/>
        <end position="39"/>
    </location>
</feature>
<proteinExistence type="predicted"/>
<dbReference type="EMBL" id="JTEO01000068">
    <property type="protein sequence ID" value="MCQ6963942.1"/>
    <property type="molecule type" value="Genomic_DNA"/>
</dbReference>
<dbReference type="Proteomes" id="UP001206983">
    <property type="component" value="Unassembled WGS sequence"/>
</dbReference>
<comment type="caution">
    <text evidence="3">The sequence shown here is derived from an EMBL/GenBank/DDBJ whole genome shotgun (WGS) entry which is preliminary data.</text>
</comment>
<protein>
    <submittedName>
        <fullName evidence="3">RNA polymerase sigma factor RpoD</fullName>
    </submittedName>
</protein>
<feature type="compositionally biased region" description="Basic and acidic residues" evidence="1">
    <location>
        <begin position="1"/>
        <end position="17"/>
    </location>
</feature>
<name>A0AAE3HDI8_9EURY</name>
<evidence type="ECO:0000313" key="4">
    <source>
        <dbReference type="Proteomes" id="UP001206983"/>
    </source>
</evidence>
<dbReference type="InterPro" id="IPR009042">
    <property type="entry name" value="RNA_pol_sigma70_r1_2"/>
</dbReference>
<dbReference type="InterPro" id="IPR013325">
    <property type="entry name" value="RNA_pol_sigma_r2"/>
</dbReference>
<dbReference type="SUPFAM" id="SSF88946">
    <property type="entry name" value="Sigma2 domain of RNA polymerase sigma factors"/>
    <property type="match status" value="1"/>
</dbReference>
<dbReference type="GO" id="GO:0006352">
    <property type="term" value="P:DNA-templated transcription initiation"/>
    <property type="evidence" value="ECO:0007669"/>
    <property type="project" value="InterPro"/>
</dbReference>
<organism evidence="3 4">
    <name type="scientific">Methanolobus chelungpuianus</name>
    <dbReference type="NCBI Taxonomy" id="502115"/>
    <lineage>
        <taxon>Archaea</taxon>
        <taxon>Methanobacteriati</taxon>
        <taxon>Methanobacteriota</taxon>
        <taxon>Stenosarchaea group</taxon>
        <taxon>Methanomicrobia</taxon>
        <taxon>Methanosarcinales</taxon>
        <taxon>Methanosarcinaceae</taxon>
        <taxon>Methanolobus</taxon>
    </lineage>
</organism>
<sequence length="81" mass="9072">MGIELVGDKDEDMLLDKDDIEDEEDDEEDKGGVIKPPKGISVDDPVRMYLKEIGKIPLLKAEEEVELAKRMEAGDEVAKSR</sequence>
<gene>
    <name evidence="3" type="ORF">PV02_12860</name>
</gene>
<dbReference type="GO" id="GO:0003677">
    <property type="term" value="F:DNA binding"/>
    <property type="evidence" value="ECO:0007669"/>
    <property type="project" value="InterPro"/>
</dbReference>
<dbReference type="AlphaFoldDB" id="A0AAE3HDI8"/>
<feature type="domain" description="RNA polymerase sigma-70 region 1.2" evidence="2">
    <location>
        <begin position="44"/>
        <end position="76"/>
    </location>
</feature>